<dbReference type="Proteomes" id="UP000824124">
    <property type="component" value="Unassembled WGS sequence"/>
</dbReference>
<keyword evidence="1" id="KW-1133">Transmembrane helix</keyword>
<name>A0A9D1HIF8_9FIRM</name>
<feature type="transmembrane region" description="Helical" evidence="1">
    <location>
        <begin position="206"/>
        <end position="227"/>
    </location>
</feature>
<protein>
    <recommendedName>
        <fullName evidence="2">Nucleoside transporter/FeoB GTPase Gate domain-containing protein</fullName>
    </recommendedName>
</protein>
<organism evidence="3 4">
    <name type="scientific">Candidatus Avidehalobacter gallistercoris</name>
    <dbReference type="NCBI Taxonomy" id="2840694"/>
    <lineage>
        <taxon>Bacteria</taxon>
        <taxon>Bacillati</taxon>
        <taxon>Bacillota</taxon>
        <taxon>Clostridia</taxon>
        <taxon>Eubacteriales</taxon>
        <taxon>Peptococcaceae</taxon>
        <taxon>Peptococcaceae incertae sedis</taxon>
        <taxon>Candidatus Avidehalobacter</taxon>
    </lineage>
</organism>
<reference evidence="3" key="2">
    <citation type="journal article" date="2021" name="PeerJ">
        <title>Extensive microbial diversity within the chicken gut microbiome revealed by metagenomics and culture.</title>
        <authorList>
            <person name="Gilroy R."/>
            <person name="Ravi A."/>
            <person name="Getino M."/>
            <person name="Pursley I."/>
            <person name="Horton D.L."/>
            <person name="Alikhan N.F."/>
            <person name="Baker D."/>
            <person name="Gharbi K."/>
            <person name="Hall N."/>
            <person name="Watson M."/>
            <person name="Adriaenssens E.M."/>
            <person name="Foster-Nyarko E."/>
            <person name="Jarju S."/>
            <person name="Secka A."/>
            <person name="Antonio M."/>
            <person name="Oren A."/>
            <person name="Chaudhuri R.R."/>
            <person name="La Ragione R."/>
            <person name="Hildebrand F."/>
            <person name="Pallen M.J."/>
        </authorList>
    </citation>
    <scope>NUCLEOTIDE SEQUENCE</scope>
    <source>
        <strain evidence="3">2830</strain>
    </source>
</reference>
<evidence type="ECO:0000313" key="3">
    <source>
        <dbReference type="EMBL" id="HIU09891.1"/>
    </source>
</evidence>
<dbReference type="EMBL" id="DVMH01000009">
    <property type="protein sequence ID" value="HIU09891.1"/>
    <property type="molecule type" value="Genomic_DNA"/>
</dbReference>
<evidence type="ECO:0000313" key="4">
    <source>
        <dbReference type="Proteomes" id="UP000824124"/>
    </source>
</evidence>
<sequence length="387" mass="41643">MNIFYILLVMATLLAILLEPQAALSAAQGTLNSWWSKVLPALLPFFIASELLSRLGLIRALSVWLAPVMQPLFRLPGAASLSLLLGFFSGSPTGGAIAAELRRQHLLTKNEGERVLAFCNNAGPLYLLITVAALLEAPAAGLWLALVQYPVNLTLGLLLRFFAEKQAQTPLPRVTRGALLRQGLLALKEAPRQPFSLILKESSMKALSNIGMIGAFMLCFSLLLLTLRISGLLGLLQMALLPLCRLFGLPESLLPGLSEGFFEMTLGIQTLSEANAELFAKVLAAAIILGWSGLSIHAQIAGVCSNEKLSLKYYLPCRIIHSLSAPLLLLLLQDYMELPGSTFSGVALPEWLLLPGLMLLPAFIGLGILLAIAFCLCRRDQSSASGC</sequence>
<reference evidence="3" key="1">
    <citation type="submission" date="2020-10" db="EMBL/GenBank/DDBJ databases">
        <authorList>
            <person name="Gilroy R."/>
        </authorList>
    </citation>
    <scope>NUCLEOTIDE SEQUENCE</scope>
    <source>
        <strain evidence="3">2830</strain>
    </source>
</reference>
<dbReference type="InterPro" id="IPR011642">
    <property type="entry name" value="Gate_dom"/>
</dbReference>
<dbReference type="Pfam" id="PF07670">
    <property type="entry name" value="Gate"/>
    <property type="match status" value="1"/>
</dbReference>
<proteinExistence type="predicted"/>
<keyword evidence="1" id="KW-0472">Membrane</keyword>
<feature type="transmembrane region" description="Helical" evidence="1">
    <location>
        <begin position="313"/>
        <end position="332"/>
    </location>
</feature>
<evidence type="ECO:0000259" key="2">
    <source>
        <dbReference type="Pfam" id="PF07670"/>
    </source>
</evidence>
<gene>
    <name evidence="3" type="ORF">IAB00_01340</name>
</gene>
<dbReference type="AlphaFoldDB" id="A0A9D1HIF8"/>
<keyword evidence="1" id="KW-0812">Transmembrane</keyword>
<evidence type="ECO:0000256" key="1">
    <source>
        <dbReference type="SAM" id="Phobius"/>
    </source>
</evidence>
<feature type="transmembrane region" description="Helical" evidence="1">
    <location>
        <begin position="352"/>
        <end position="376"/>
    </location>
</feature>
<accession>A0A9D1HIF8</accession>
<feature type="transmembrane region" description="Helical" evidence="1">
    <location>
        <begin position="78"/>
        <end position="99"/>
    </location>
</feature>
<comment type="caution">
    <text evidence="3">The sequence shown here is derived from an EMBL/GenBank/DDBJ whole genome shotgun (WGS) entry which is preliminary data.</text>
</comment>
<feature type="domain" description="Nucleoside transporter/FeoB GTPase Gate" evidence="2">
    <location>
        <begin position="36"/>
        <end position="102"/>
    </location>
</feature>